<comment type="similarity">
    <text evidence="1">Belongs to the sigma-70 factor family. ECF subfamily.</text>
</comment>
<dbReference type="AlphaFoldDB" id="A0A840TNU7"/>
<dbReference type="EMBL" id="JACHGF010000001">
    <property type="protein sequence ID" value="MBB5282883.1"/>
    <property type="molecule type" value="Genomic_DNA"/>
</dbReference>
<evidence type="ECO:0000313" key="7">
    <source>
        <dbReference type="EMBL" id="MBB5282883.1"/>
    </source>
</evidence>
<evidence type="ECO:0000256" key="1">
    <source>
        <dbReference type="ARBA" id="ARBA00010641"/>
    </source>
</evidence>
<keyword evidence="2" id="KW-0805">Transcription regulation</keyword>
<evidence type="ECO:0000256" key="3">
    <source>
        <dbReference type="ARBA" id="ARBA00023082"/>
    </source>
</evidence>
<dbReference type="GO" id="GO:0003677">
    <property type="term" value="F:DNA binding"/>
    <property type="evidence" value="ECO:0007669"/>
    <property type="project" value="InterPro"/>
</dbReference>
<evidence type="ECO:0000259" key="6">
    <source>
        <dbReference type="Pfam" id="PF08281"/>
    </source>
</evidence>
<evidence type="ECO:0000256" key="2">
    <source>
        <dbReference type="ARBA" id="ARBA00023015"/>
    </source>
</evidence>
<dbReference type="RefSeq" id="WP_184171679.1">
    <property type="nucleotide sequence ID" value="NZ_JACHGF010000001.1"/>
</dbReference>
<dbReference type="SUPFAM" id="SSF88946">
    <property type="entry name" value="Sigma2 domain of RNA polymerase sigma factors"/>
    <property type="match status" value="1"/>
</dbReference>
<sequence>MKNGAGGESEQALLEALKEGSREAFTVIYEKYWYDLYLTAFRRLKKKEVAEELVQDVFVKLWENRQVLHVQQLENYLFRAIKYSVIDYIRAELVQNRYLDYHKAFVSLQDTQTEETVAYHNLQLLLEQGLITLPPKSQEIFRLSRMESWSTHKIALHFSLSDKAVEYHLTRSLKVLRLYLKELVVSLLWLLQA</sequence>
<dbReference type="InterPro" id="IPR014284">
    <property type="entry name" value="RNA_pol_sigma-70_dom"/>
</dbReference>
<dbReference type="Gene3D" id="1.10.10.10">
    <property type="entry name" value="Winged helix-like DNA-binding domain superfamily/Winged helix DNA-binding domain"/>
    <property type="match status" value="1"/>
</dbReference>
<dbReference type="InterPro" id="IPR013325">
    <property type="entry name" value="RNA_pol_sigma_r2"/>
</dbReference>
<name>A0A840TNU7_9BACT</name>
<reference evidence="7 8" key="1">
    <citation type="submission" date="2020-08" db="EMBL/GenBank/DDBJ databases">
        <title>Genomic Encyclopedia of Type Strains, Phase IV (KMG-IV): sequencing the most valuable type-strain genomes for metagenomic binning, comparative biology and taxonomic classification.</title>
        <authorList>
            <person name="Goeker M."/>
        </authorList>
    </citation>
    <scope>NUCLEOTIDE SEQUENCE [LARGE SCALE GENOMIC DNA]</scope>
    <source>
        <strain evidence="7 8">DSM 105074</strain>
    </source>
</reference>
<dbReference type="InterPro" id="IPR007627">
    <property type="entry name" value="RNA_pol_sigma70_r2"/>
</dbReference>
<evidence type="ECO:0000259" key="5">
    <source>
        <dbReference type="Pfam" id="PF04542"/>
    </source>
</evidence>
<accession>A0A840TNU7</accession>
<dbReference type="Pfam" id="PF04542">
    <property type="entry name" value="Sigma70_r2"/>
    <property type="match status" value="1"/>
</dbReference>
<keyword evidence="8" id="KW-1185">Reference proteome</keyword>
<dbReference type="InterPro" id="IPR039425">
    <property type="entry name" value="RNA_pol_sigma-70-like"/>
</dbReference>
<evidence type="ECO:0000256" key="4">
    <source>
        <dbReference type="ARBA" id="ARBA00023163"/>
    </source>
</evidence>
<dbReference type="PANTHER" id="PTHR43133:SF46">
    <property type="entry name" value="RNA POLYMERASE SIGMA-70 FACTOR ECF SUBFAMILY"/>
    <property type="match status" value="1"/>
</dbReference>
<protein>
    <submittedName>
        <fullName evidence="7">RNA polymerase sigma-70 factor (ECF subfamily)</fullName>
    </submittedName>
</protein>
<organism evidence="7 8">
    <name type="scientific">Rhabdobacter roseus</name>
    <dbReference type="NCBI Taxonomy" id="1655419"/>
    <lineage>
        <taxon>Bacteria</taxon>
        <taxon>Pseudomonadati</taxon>
        <taxon>Bacteroidota</taxon>
        <taxon>Cytophagia</taxon>
        <taxon>Cytophagales</taxon>
        <taxon>Cytophagaceae</taxon>
        <taxon>Rhabdobacter</taxon>
    </lineage>
</organism>
<comment type="caution">
    <text evidence="7">The sequence shown here is derived from an EMBL/GenBank/DDBJ whole genome shotgun (WGS) entry which is preliminary data.</text>
</comment>
<dbReference type="PANTHER" id="PTHR43133">
    <property type="entry name" value="RNA POLYMERASE ECF-TYPE SIGMA FACTO"/>
    <property type="match status" value="1"/>
</dbReference>
<dbReference type="InterPro" id="IPR013324">
    <property type="entry name" value="RNA_pol_sigma_r3/r4-like"/>
</dbReference>
<dbReference type="InterPro" id="IPR036388">
    <property type="entry name" value="WH-like_DNA-bd_sf"/>
</dbReference>
<proteinExistence type="inferred from homology"/>
<feature type="domain" description="RNA polymerase sigma factor 70 region 4 type 2" evidence="6">
    <location>
        <begin position="126"/>
        <end position="174"/>
    </location>
</feature>
<gene>
    <name evidence="7" type="ORF">HNQ92_001004</name>
</gene>
<dbReference type="NCBIfam" id="TIGR02937">
    <property type="entry name" value="sigma70-ECF"/>
    <property type="match status" value="1"/>
</dbReference>
<dbReference type="InterPro" id="IPR013249">
    <property type="entry name" value="RNA_pol_sigma70_r4_t2"/>
</dbReference>
<feature type="domain" description="RNA polymerase sigma-70 region 2" evidence="5">
    <location>
        <begin position="29"/>
        <end position="91"/>
    </location>
</feature>
<dbReference type="Pfam" id="PF08281">
    <property type="entry name" value="Sigma70_r4_2"/>
    <property type="match status" value="1"/>
</dbReference>
<dbReference type="SUPFAM" id="SSF88659">
    <property type="entry name" value="Sigma3 and sigma4 domains of RNA polymerase sigma factors"/>
    <property type="match status" value="1"/>
</dbReference>
<dbReference type="GO" id="GO:0016987">
    <property type="term" value="F:sigma factor activity"/>
    <property type="evidence" value="ECO:0007669"/>
    <property type="project" value="UniProtKB-KW"/>
</dbReference>
<dbReference type="Proteomes" id="UP000557307">
    <property type="component" value="Unassembled WGS sequence"/>
</dbReference>
<keyword evidence="3" id="KW-0731">Sigma factor</keyword>
<evidence type="ECO:0000313" key="8">
    <source>
        <dbReference type="Proteomes" id="UP000557307"/>
    </source>
</evidence>
<keyword evidence="4" id="KW-0804">Transcription</keyword>
<dbReference type="GO" id="GO:0006352">
    <property type="term" value="P:DNA-templated transcription initiation"/>
    <property type="evidence" value="ECO:0007669"/>
    <property type="project" value="InterPro"/>
</dbReference>
<dbReference type="Gene3D" id="1.10.1740.10">
    <property type="match status" value="1"/>
</dbReference>